<dbReference type="AlphaFoldDB" id="A0A8J4Q304"/>
<proteinExistence type="predicted"/>
<evidence type="ECO:0000313" key="4">
    <source>
        <dbReference type="Proteomes" id="UP000695562"/>
    </source>
</evidence>
<name>A0A8J4Q304_9MYCE</name>
<protein>
    <recommendedName>
        <fullName evidence="2">Thioredoxin domain-containing protein</fullName>
    </recommendedName>
</protein>
<keyword evidence="1" id="KW-0732">Signal</keyword>
<feature type="domain" description="Thioredoxin" evidence="2">
    <location>
        <begin position="10"/>
        <end position="136"/>
    </location>
</feature>
<evidence type="ECO:0000256" key="1">
    <source>
        <dbReference type="SAM" id="SignalP"/>
    </source>
</evidence>
<dbReference type="PANTHER" id="PTHR45672:SF11">
    <property type="entry name" value="PROTEIN DISULFIDE-ISOMERASE C17H9.14C"/>
    <property type="match status" value="1"/>
</dbReference>
<dbReference type="EMBL" id="AJWJ01000016">
    <property type="protein sequence ID" value="KAF2077914.1"/>
    <property type="molecule type" value="Genomic_DNA"/>
</dbReference>
<sequence length="147" mass="16983">MKLLFVSLVFLILASTLITALHEAEGSVELTTENLEQIVFDPSKYVLIHLYAPWSGHCKFLSKSWGPLAQSLKDNEQVVISRFNCVDNLEFCESKFGHIMGYPTIYFVDKSNQFERYDGPRNVEDMTRFILDRIKESTSNKRPQDEL</sequence>
<dbReference type="GO" id="GO:0006457">
    <property type="term" value="P:protein folding"/>
    <property type="evidence" value="ECO:0007669"/>
    <property type="project" value="TreeGrafter"/>
</dbReference>
<gene>
    <name evidence="3" type="ORF">CYY_000792</name>
</gene>
<dbReference type="InterPro" id="IPR013766">
    <property type="entry name" value="Thioredoxin_domain"/>
</dbReference>
<reference evidence="3" key="1">
    <citation type="submission" date="2020-01" db="EMBL/GenBank/DDBJ databases">
        <title>Development of genomics and gene disruption for Polysphondylium violaceum indicates a role for the polyketide synthase stlB in stalk morphogenesis.</title>
        <authorList>
            <person name="Narita B."/>
            <person name="Kawabe Y."/>
            <person name="Kin K."/>
            <person name="Saito T."/>
            <person name="Gibbs R."/>
            <person name="Kuspa A."/>
            <person name="Muzny D."/>
            <person name="Queller D."/>
            <person name="Richards S."/>
            <person name="Strassman J."/>
            <person name="Sucgang R."/>
            <person name="Worley K."/>
            <person name="Schaap P."/>
        </authorList>
    </citation>
    <scope>NUCLEOTIDE SEQUENCE</scope>
    <source>
        <strain evidence="3">QSvi11</strain>
    </source>
</reference>
<dbReference type="SUPFAM" id="SSF52833">
    <property type="entry name" value="Thioredoxin-like"/>
    <property type="match status" value="1"/>
</dbReference>
<dbReference type="InterPro" id="IPR051063">
    <property type="entry name" value="PDI"/>
</dbReference>
<feature type="signal peptide" evidence="1">
    <location>
        <begin position="1"/>
        <end position="20"/>
    </location>
</feature>
<dbReference type="Proteomes" id="UP000695562">
    <property type="component" value="Unassembled WGS sequence"/>
</dbReference>
<dbReference type="CDD" id="cd02961">
    <property type="entry name" value="PDI_a_family"/>
    <property type="match status" value="1"/>
</dbReference>
<dbReference type="GO" id="GO:0005783">
    <property type="term" value="C:endoplasmic reticulum"/>
    <property type="evidence" value="ECO:0007669"/>
    <property type="project" value="TreeGrafter"/>
</dbReference>
<dbReference type="PROSITE" id="PS51352">
    <property type="entry name" value="THIOREDOXIN_2"/>
    <property type="match status" value="1"/>
</dbReference>
<dbReference type="Pfam" id="PF00085">
    <property type="entry name" value="Thioredoxin"/>
    <property type="match status" value="1"/>
</dbReference>
<organism evidence="3 4">
    <name type="scientific">Polysphondylium violaceum</name>
    <dbReference type="NCBI Taxonomy" id="133409"/>
    <lineage>
        <taxon>Eukaryota</taxon>
        <taxon>Amoebozoa</taxon>
        <taxon>Evosea</taxon>
        <taxon>Eumycetozoa</taxon>
        <taxon>Dictyostelia</taxon>
        <taxon>Dictyosteliales</taxon>
        <taxon>Dictyosteliaceae</taxon>
        <taxon>Polysphondylium</taxon>
    </lineage>
</organism>
<evidence type="ECO:0000259" key="2">
    <source>
        <dbReference type="PROSITE" id="PS51352"/>
    </source>
</evidence>
<dbReference type="GO" id="GO:0003756">
    <property type="term" value="F:protein disulfide isomerase activity"/>
    <property type="evidence" value="ECO:0007669"/>
    <property type="project" value="TreeGrafter"/>
</dbReference>
<dbReference type="PANTHER" id="PTHR45672">
    <property type="entry name" value="PROTEIN DISULFIDE-ISOMERASE C17H9.14C-RELATED"/>
    <property type="match status" value="1"/>
</dbReference>
<dbReference type="Gene3D" id="3.40.30.10">
    <property type="entry name" value="Glutaredoxin"/>
    <property type="match status" value="1"/>
</dbReference>
<comment type="caution">
    <text evidence="3">The sequence shown here is derived from an EMBL/GenBank/DDBJ whole genome shotgun (WGS) entry which is preliminary data.</text>
</comment>
<dbReference type="InterPro" id="IPR036249">
    <property type="entry name" value="Thioredoxin-like_sf"/>
</dbReference>
<keyword evidence="4" id="KW-1185">Reference proteome</keyword>
<dbReference type="OrthoDB" id="10264505at2759"/>
<accession>A0A8J4Q304</accession>
<feature type="chain" id="PRO_5035249474" description="Thioredoxin domain-containing protein" evidence="1">
    <location>
        <begin position="21"/>
        <end position="147"/>
    </location>
</feature>
<evidence type="ECO:0000313" key="3">
    <source>
        <dbReference type="EMBL" id="KAF2077914.1"/>
    </source>
</evidence>